<name>A0ABN0BQJ7_BACFG</name>
<proteinExistence type="predicted"/>
<evidence type="ECO:0000313" key="2">
    <source>
        <dbReference type="Proteomes" id="UP000005101"/>
    </source>
</evidence>
<dbReference type="EMBL" id="EQ973216">
    <property type="protein sequence ID" value="EFR55094.1"/>
    <property type="molecule type" value="Genomic_DNA"/>
</dbReference>
<keyword evidence="2" id="KW-1185">Reference proteome</keyword>
<evidence type="ECO:0000313" key="1">
    <source>
        <dbReference type="EMBL" id="EFR55094.1"/>
    </source>
</evidence>
<accession>A0ABN0BQJ7</accession>
<reference evidence="1 2" key="1">
    <citation type="submission" date="2008-12" db="EMBL/GenBank/DDBJ databases">
        <title>Annotation of Bacteroides fragilis strain 3_1_12.</title>
        <authorList>
            <consortium name="The Broad Institute Genome Sequencing Platform"/>
            <person name="Ward D."/>
            <person name="Young S.K."/>
            <person name="Kodira C.D."/>
            <person name="Zeng Q."/>
            <person name="Koehrsen M."/>
            <person name="Alvarado L."/>
            <person name="Berlin A."/>
            <person name="Borenstein D."/>
            <person name="Chen Z."/>
            <person name="Engels R."/>
            <person name="Freedman E."/>
            <person name="Gellesch M."/>
            <person name="Goldberg J."/>
            <person name="Griggs A."/>
            <person name="Gujja S."/>
            <person name="Heiman D."/>
            <person name="Hepburn T."/>
            <person name="Howarth C."/>
            <person name="Jen D."/>
            <person name="Larson L."/>
            <person name="Lewis B."/>
            <person name="Mehta T."/>
            <person name="Park D."/>
            <person name="Pearson M."/>
            <person name="Roberts A."/>
            <person name="Saif S."/>
            <person name="Shea T."/>
            <person name="Shenoy N."/>
            <person name="Sisk P."/>
            <person name="Stolte C."/>
            <person name="Sykes S."/>
            <person name="Walk T."/>
            <person name="White J."/>
            <person name="Yandava C."/>
            <person name="Allen-Vercoe E."/>
            <person name="Strauss J."/>
            <person name="Ambrose C."/>
            <person name="Lander E."/>
            <person name="Nusbaum C."/>
            <person name="Galagan J."/>
            <person name="Birren B."/>
        </authorList>
    </citation>
    <scope>NUCLEOTIDE SEQUENCE [LARGE SCALE GENOMIC DNA]</scope>
    <source>
        <strain evidence="1 2">3_1_12</strain>
    </source>
</reference>
<organism evidence="1 2">
    <name type="scientific">Bacteroides fragilis 3_1_12</name>
    <dbReference type="NCBI Taxonomy" id="457424"/>
    <lineage>
        <taxon>Bacteria</taxon>
        <taxon>Pseudomonadati</taxon>
        <taxon>Bacteroidota</taxon>
        <taxon>Bacteroidia</taxon>
        <taxon>Bacteroidales</taxon>
        <taxon>Bacteroidaceae</taxon>
        <taxon>Bacteroides</taxon>
    </lineage>
</organism>
<protein>
    <submittedName>
        <fullName evidence="1">Uncharacterized protein</fullName>
    </submittedName>
</protein>
<sequence>MFTKITHSDPESKFFTCFLGLLRTNPCTASGLSPHQAIDHALRAPKKASTRMAI</sequence>
<gene>
    <name evidence="1" type="ORF">BFAG_03792</name>
</gene>
<dbReference type="Proteomes" id="UP000005101">
    <property type="component" value="Unassembled WGS sequence"/>
</dbReference>